<dbReference type="OrthoDB" id="48754at2759"/>
<dbReference type="HOGENOM" id="CLU_047773_0_0_1"/>
<evidence type="ECO:0000313" key="12">
    <source>
        <dbReference type="Proteomes" id="UP000000759"/>
    </source>
</evidence>
<evidence type="ECO:0000256" key="1">
    <source>
        <dbReference type="ARBA" id="ARBA00004370"/>
    </source>
</evidence>
<keyword evidence="3 8" id="KW-0812">Transmembrane</keyword>
<keyword evidence="4" id="KW-0732">Signal</keyword>
<dbReference type="Pfam" id="PF03188">
    <property type="entry name" value="Cytochrom_B561"/>
    <property type="match status" value="1"/>
</dbReference>
<evidence type="ECO:0000313" key="11">
    <source>
        <dbReference type="EMBL" id="EEC45453.1"/>
    </source>
</evidence>
<feature type="transmembrane region" description="Helical" evidence="8">
    <location>
        <begin position="285"/>
        <end position="305"/>
    </location>
</feature>
<sequence>MGCKIKKFSNFLRDHYTCFVTPTYSTQRIFYKQFVMMKFAFFAAALSLSGTFSVAQDLDCSFQQNIEILQDDLLTLRQISNPVDRSVSIELEYRGQGWLGFGFSSGGEMIGNIAVIGEPGVESTADSPNPAKYFLGSFGLSGVGRVSGARQTLADASISQNATHTTLRFTKLLEEADELAISDSESNFAIFAVGRTNTLQGVHIRNGAFPLLLSQCRDTNSTDDVPLGDVVVDLFNDELPKKNLWQAHGFMMAVAWGIIVPIAIGSSILRSLLPDTMWFNLHFGLNSLAVLTVIASFGLAVYGISDQNKKHFTEDTHQLVGLIVFLLAVLQLLSGLCRPHLRKPTTNGEEHPIRLRKMKPRRLWEYKHRIVGVSTLALAWWNCYSGIGLYAERIEAENEIVHTITLFAIAGGIVGTVFVVYCILRCT</sequence>
<dbReference type="InParanoid" id="B7G811"/>
<feature type="transmembrane region" description="Helical" evidence="8">
    <location>
        <begin position="317"/>
        <end position="337"/>
    </location>
</feature>
<accession>B7G811</accession>
<dbReference type="SMART" id="SM00665">
    <property type="entry name" value="B561"/>
    <property type="match status" value="1"/>
</dbReference>
<dbReference type="eggNOG" id="KOG4293">
    <property type="taxonomic scope" value="Eukaryota"/>
</dbReference>
<dbReference type="AlphaFoldDB" id="B7G811"/>
<evidence type="ECO:0000256" key="4">
    <source>
        <dbReference type="ARBA" id="ARBA00022729"/>
    </source>
</evidence>
<dbReference type="InterPro" id="IPR005018">
    <property type="entry name" value="DOMON_domain"/>
</dbReference>
<dbReference type="PANTHER" id="PTHR23130:SF171">
    <property type="entry name" value="OS01G0895300 PROTEIN"/>
    <property type="match status" value="1"/>
</dbReference>
<dbReference type="STRING" id="556484.B7G811"/>
<keyword evidence="6 8" id="KW-1133">Transmembrane helix</keyword>
<evidence type="ECO:0000259" key="9">
    <source>
        <dbReference type="PROSITE" id="PS50836"/>
    </source>
</evidence>
<name>B7G811_PHATC</name>
<dbReference type="KEGG" id="pti:PHATRDRAFT_48658"/>
<keyword evidence="7 8" id="KW-0472">Membrane</keyword>
<evidence type="ECO:0000259" key="10">
    <source>
        <dbReference type="PROSITE" id="PS50939"/>
    </source>
</evidence>
<protein>
    <recommendedName>
        <fullName evidence="13">DOMON domain-containing protein</fullName>
    </recommendedName>
</protein>
<dbReference type="InterPro" id="IPR045266">
    <property type="entry name" value="DOH_DOMON"/>
</dbReference>
<proteinExistence type="predicted"/>
<dbReference type="CDD" id="cd08760">
    <property type="entry name" value="Cyt_b561_FRRS1_like"/>
    <property type="match status" value="1"/>
</dbReference>
<dbReference type="InterPro" id="IPR006593">
    <property type="entry name" value="Cyt_b561/ferric_Rdtase_TM"/>
</dbReference>
<feature type="transmembrane region" description="Helical" evidence="8">
    <location>
        <begin position="403"/>
        <end position="424"/>
    </location>
</feature>
<dbReference type="EMBL" id="CM000620">
    <property type="protein sequence ID" value="EEC45453.1"/>
    <property type="molecule type" value="Genomic_DNA"/>
</dbReference>
<keyword evidence="5" id="KW-0249">Electron transport</keyword>
<evidence type="ECO:0000256" key="2">
    <source>
        <dbReference type="ARBA" id="ARBA00022448"/>
    </source>
</evidence>
<evidence type="ECO:0000256" key="8">
    <source>
        <dbReference type="SAM" id="Phobius"/>
    </source>
</evidence>
<dbReference type="Gene3D" id="1.20.120.1770">
    <property type="match status" value="1"/>
</dbReference>
<evidence type="ECO:0000256" key="6">
    <source>
        <dbReference type="ARBA" id="ARBA00022989"/>
    </source>
</evidence>
<feature type="domain" description="DOMON" evidence="9">
    <location>
        <begin position="70"/>
        <end position="194"/>
    </location>
</feature>
<keyword evidence="12" id="KW-1185">Reference proteome</keyword>
<reference evidence="12" key="2">
    <citation type="submission" date="2008-08" db="EMBL/GenBank/DDBJ databases">
        <authorList>
            <consortium name="Diatom Consortium"/>
            <person name="Grigoriev I."/>
            <person name="Grimwood J."/>
            <person name="Kuo A."/>
            <person name="Otillar R.P."/>
            <person name="Salamov A."/>
            <person name="Detter J.C."/>
            <person name="Lindquist E."/>
            <person name="Shapiro H."/>
            <person name="Lucas S."/>
            <person name="Glavina del Rio T."/>
            <person name="Pitluck S."/>
            <person name="Rokhsar D."/>
            <person name="Bowler C."/>
        </authorList>
    </citation>
    <scope>GENOME REANNOTATION</scope>
    <source>
        <strain evidence="12">CCAP 1055/1</strain>
    </source>
</reference>
<feature type="domain" description="Cytochrome b561" evidence="10">
    <location>
        <begin position="213"/>
        <end position="420"/>
    </location>
</feature>
<dbReference type="GeneID" id="7194854"/>
<dbReference type="PaxDb" id="2850-Phatr48658"/>
<dbReference type="SMART" id="SM00664">
    <property type="entry name" value="DoH"/>
    <property type="match status" value="1"/>
</dbReference>
<dbReference type="CDD" id="cd09631">
    <property type="entry name" value="DOMON_DOH"/>
    <property type="match status" value="1"/>
</dbReference>
<dbReference type="GO" id="GO:0016020">
    <property type="term" value="C:membrane"/>
    <property type="evidence" value="ECO:0007669"/>
    <property type="project" value="UniProtKB-SubCell"/>
</dbReference>
<dbReference type="PROSITE" id="PS50939">
    <property type="entry name" value="CYTOCHROME_B561"/>
    <property type="match status" value="1"/>
</dbReference>
<comment type="subcellular location">
    <subcellularLocation>
        <location evidence="1">Membrane</location>
    </subcellularLocation>
</comment>
<feature type="transmembrane region" description="Helical" evidence="8">
    <location>
        <begin position="250"/>
        <end position="273"/>
    </location>
</feature>
<evidence type="ECO:0000256" key="3">
    <source>
        <dbReference type="ARBA" id="ARBA00022692"/>
    </source>
</evidence>
<gene>
    <name evidence="11" type="ORF">PHATRDRAFT_48658</name>
</gene>
<dbReference type="Proteomes" id="UP000000759">
    <property type="component" value="Chromosome 18"/>
</dbReference>
<evidence type="ECO:0000256" key="7">
    <source>
        <dbReference type="ARBA" id="ARBA00023136"/>
    </source>
</evidence>
<evidence type="ECO:0000256" key="5">
    <source>
        <dbReference type="ARBA" id="ARBA00022982"/>
    </source>
</evidence>
<organism evidence="11 12">
    <name type="scientific">Phaeodactylum tricornutum (strain CCAP 1055/1)</name>
    <dbReference type="NCBI Taxonomy" id="556484"/>
    <lineage>
        <taxon>Eukaryota</taxon>
        <taxon>Sar</taxon>
        <taxon>Stramenopiles</taxon>
        <taxon>Ochrophyta</taxon>
        <taxon>Bacillariophyta</taxon>
        <taxon>Bacillariophyceae</taxon>
        <taxon>Bacillariophycidae</taxon>
        <taxon>Naviculales</taxon>
        <taxon>Phaeodactylaceae</taxon>
        <taxon>Phaeodactylum</taxon>
    </lineage>
</organism>
<feature type="transmembrane region" description="Helical" evidence="8">
    <location>
        <begin position="370"/>
        <end position="391"/>
    </location>
</feature>
<evidence type="ECO:0008006" key="13">
    <source>
        <dbReference type="Google" id="ProtNLM"/>
    </source>
</evidence>
<reference evidence="11 12" key="1">
    <citation type="journal article" date="2008" name="Nature">
        <title>The Phaeodactylum genome reveals the evolutionary history of diatom genomes.</title>
        <authorList>
            <person name="Bowler C."/>
            <person name="Allen A.E."/>
            <person name="Badger J.H."/>
            <person name="Grimwood J."/>
            <person name="Jabbari K."/>
            <person name="Kuo A."/>
            <person name="Maheswari U."/>
            <person name="Martens C."/>
            <person name="Maumus F."/>
            <person name="Otillar R.P."/>
            <person name="Rayko E."/>
            <person name="Salamov A."/>
            <person name="Vandepoele K."/>
            <person name="Beszteri B."/>
            <person name="Gruber A."/>
            <person name="Heijde M."/>
            <person name="Katinka M."/>
            <person name="Mock T."/>
            <person name="Valentin K."/>
            <person name="Verret F."/>
            <person name="Berges J.A."/>
            <person name="Brownlee C."/>
            <person name="Cadoret J.P."/>
            <person name="Chiovitti A."/>
            <person name="Choi C.J."/>
            <person name="Coesel S."/>
            <person name="De Martino A."/>
            <person name="Detter J.C."/>
            <person name="Durkin C."/>
            <person name="Falciatore A."/>
            <person name="Fournet J."/>
            <person name="Haruta M."/>
            <person name="Huysman M.J."/>
            <person name="Jenkins B.D."/>
            <person name="Jiroutova K."/>
            <person name="Jorgensen R.E."/>
            <person name="Joubert Y."/>
            <person name="Kaplan A."/>
            <person name="Kroger N."/>
            <person name="Kroth P.G."/>
            <person name="La Roche J."/>
            <person name="Lindquist E."/>
            <person name="Lommer M."/>
            <person name="Martin-Jezequel V."/>
            <person name="Lopez P.J."/>
            <person name="Lucas S."/>
            <person name="Mangogna M."/>
            <person name="McGinnis K."/>
            <person name="Medlin L.K."/>
            <person name="Montsant A."/>
            <person name="Oudot-Le Secq M.P."/>
            <person name="Napoli C."/>
            <person name="Obornik M."/>
            <person name="Parker M.S."/>
            <person name="Petit J.L."/>
            <person name="Porcel B.M."/>
            <person name="Poulsen N."/>
            <person name="Robison M."/>
            <person name="Rychlewski L."/>
            <person name="Rynearson T.A."/>
            <person name="Schmutz J."/>
            <person name="Shapiro H."/>
            <person name="Siaut M."/>
            <person name="Stanley M."/>
            <person name="Sussman M.R."/>
            <person name="Taylor A.R."/>
            <person name="Vardi A."/>
            <person name="von Dassow P."/>
            <person name="Vyverman W."/>
            <person name="Willis A."/>
            <person name="Wyrwicz L.S."/>
            <person name="Rokhsar D.S."/>
            <person name="Weissenbach J."/>
            <person name="Armbrust E.V."/>
            <person name="Green B.R."/>
            <person name="Van de Peer Y."/>
            <person name="Grigoriev I.V."/>
        </authorList>
    </citation>
    <scope>NUCLEOTIDE SEQUENCE [LARGE SCALE GENOMIC DNA]</scope>
    <source>
        <strain evidence="11 12">CCAP 1055/1</strain>
    </source>
</reference>
<dbReference type="PANTHER" id="PTHR23130">
    <property type="entry name" value="CYTOCHROME B561 AND DOMON DOMAIN-CONTAINING PROTEIN"/>
    <property type="match status" value="1"/>
</dbReference>
<keyword evidence="2" id="KW-0813">Transport</keyword>
<dbReference type="PROSITE" id="PS50836">
    <property type="entry name" value="DOMON"/>
    <property type="match status" value="1"/>
</dbReference>
<dbReference type="RefSeq" id="XP_002183235.1">
    <property type="nucleotide sequence ID" value="XM_002183199.1"/>
</dbReference>